<evidence type="ECO:0000256" key="11">
    <source>
        <dbReference type="SAM" id="MobiDB-lite"/>
    </source>
</evidence>
<evidence type="ECO:0000256" key="9">
    <source>
        <dbReference type="ARBA" id="ARBA00023012"/>
    </source>
</evidence>
<proteinExistence type="predicted"/>
<dbReference type="SUPFAM" id="SSF47384">
    <property type="entry name" value="Homodimeric domain of signal transducing histidine kinase"/>
    <property type="match status" value="1"/>
</dbReference>
<keyword evidence="8 12" id="KW-1133">Transmembrane helix</keyword>
<dbReference type="SMART" id="SM00304">
    <property type="entry name" value="HAMP"/>
    <property type="match status" value="1"/>
</dbReference>
<dbReference type="InterPro" id="IPR050428">
    <property type="entry name" value="TCS_sensor_his_kinase"/>
</dbReference>
<evidence type="ECO:0000256" key="8">
    <source>
        <dbReference type="ARBA" id="ARBA00022989"/>
    </source>
</evidence>
<dbReference type="Gene3D" id="1.10.287.130">
    <property type="match status" value="1"/>
</dbReference>
<evidence type="ECO:0000256" key="7">
    <source>
        <dbReference type="ARBA" id="ARBA00022777"/>
    </source>
</evidence>
<dbReference type="Pfam" id="PF00672">
    <property type="entry name" value="HAMP"/>
    <property type="match status" value="1"/>
</dbReference>
<feature type="region of interest" description="Disordered" evidence="11">
    <location>
        <begin position="437"/>
        <end position="462"/>
    </location>
</feature>
<dbReference type="PRINTS" id="PR00344">
    <property type="entry name" value="BCTRLSENSOR"/>
</dbReference>
<dbReference type="InterPro" id="IPR003594">
    <property type="entry name" value="HATPase_dom"/>
</dbReference>
<dbReference type="InterPro" id="IPR005467">
    <property type="entry name" value="His_kinase_dom"/>
</dbReference>
<accession>A0A7W9LPD2</accession>
<keyword evidence="10 12" id="KW-0472">Membrane</keyword>
<dbReference type="EMBL" id="JACHMM010000001">
    <property type="protein sequence ID" value="MBB5791159.1"/>
    <property type="molecule type" value="Genomic_DNA"/>
</dbReference>
<dbReference type="GO" id="GO:0000155">
    <property type="term" value="F:phosphorelay sensor kinase activity"/>
    <property type="evidence" value="ECO:0007669"/>
    <property type="project" value="InterPro"/>
</dbReference>
<reference evidence="15 16" key="1">
    <citation type="submission" date="2020-08" db="EMBL/GenBank/DDBJ databases">
        <title>Sequencing the genomes of 1000 actinobacteria strains.</title>
        <authorList>
            <person name="Klenk H.-P."/>
        </authorList>
    </citation>
    <scope>NUCLEOTIDE SEQUENCE [LARGE SCALE GENOMIC DNA]</scope>
    <source>
        <strain evidence="15 16">DSM 102122</strain>
    </source>
</reference>
<dbReference type="SMART" id="SM00388">
    <property type="entry name" value="HisKA"/>
    <property type="match status" value="1"/>
</dbReference>
<keyword evidence="16" id="KW-1185">Reference proteome</keyword>
<evidence type="ECO:0000256" key="5">
    <source>
        <dbReference type="ARBA" id="ARBA00022679"/>
    </source>
</evidence>
<dbReference type="Pfam" id="PF00512">
    <property type="entry name" value="HisKA"/>
    <property type="match status" value="1"/>
</dbReference>
<organism evidence="15 16">
    <name type="scientific">Jiangella mangrovi</name>
    <dbReference type="NCBI Taxonomy" id="1524084"/>
    <lineage>
        <taxon>Bacteria</taxon>
        <taxon>Bacillati</taxon>
        <taxon>Actinomycetota</taxon>
        <taxon>Actinomycetes</taxon>
        <taxon>Jiangellales</taxon>
        <taxon>Jiangellaceae</taxon>
        <taxon>Jiangella</taxon>
    </lineage>
</organism>
<dbReference type="Gene3D" id="3.30.565.10">
    <property type="entry name" value="Histidine kinase-like ATPase, C-terminal domain"/>
    <property type="match status" value="1"/>
</dbReference>
<sequence length="462" mass="48015">MTLTGRVLIRSLAVMALVIGGVAALTYEMVRMSGRGDIDVLLEDEAVQLGAALDDQLAAAVGPGGTVSGPEAERAARQALAIHPSGTRHVSLVTVNGTRLQSTGGPSRVATLMRGRDAPPAEPGTIRSLDTTGGSVRVLDATVLDESGDGVATVTVVAPLDPATDTAATVLRGAALAGVIGLAGGGLALWLVVRRTLRPVRDVSAAAKAISPADLASRVPVPATEDEIAELATELNQMLTRIEQGDISRRRYLAAISHEVRTPLAVAEGHLELLGTADAAIVRHELDRLRRVLDDLTDIARGRDEIDVRRDLVFVPDLFGAVQDRVDALPYAPSVTVVPPPPDVLLGDQARLEQCLAHLIANAVDHNPPGTRATVGAALRDDTIVLTVADDGPGIDPELLPHLFEPFLNTRAVGSSRTSGLGLAVVRALVDAQHGRVEIDSGPSGTSATITLPRPTAEPGLA</sequence>
<dbReference type="GO" id="GO:0005886">
    <property type="term" value="C:plasma membrane"/>
    <property type="evidence" value="ECO:0007669"/>
    <property type="project" value="UniProtKB-SubCell"/>
</dbReference>
<comment type="caution">
    <text evidence="15">The sequence shown here is derived from an EMBL/GenBank/DDBJ whole genome shotgun (WGS) entry which is preliminary data.</text>
</comment>
<dbReference type="PANTHER" id="PTHR45436">
    <property type="entry name" value="SENSOR HISTIDINE KINASE YKOH"/>
    <property type="match status" value="1"/>
</dbReference>
<evidence type="ECO:0000256" key="2">
    <source>
        <dbReference type="ARBA" id="ARBA00004236"/>
    </source>
</evidence>
<keyword evidence="6 12" id="KW-0812">Transmembrane</keyword>
<evidence type="ECO:0000313" key="15">
    <source>
        <dbReference type="EMBL" id="MBB5791159.1"/>
    </source>
</evidence>
<dbReference type="CDD" id="cd00082">
    <property type="entry name" value="HisKA"/>
    <property type="match status" value="1"/>
</dbReference>
<dbReference type="SUPFAM" id="SSF55874">
    <property type="entry name" value="ATPase domain of HSP90 chaperone/DNA topoisomerase II/histidine kinase"/>
    <property type="match status" value="1"/>
</dbReference>
<dbReference type="SMART" id="SM00387">
    <property type="entry name" value="HATPase_c"/>
    <property type="match status" value="1"/>
</dbReference>
<dbReference type="PROSITE" id="PS50109">
    <property type="entry name" value="HIS_KIN"/>
    <property type="match status" value="1"/>
</dbReference>
<feature type="transmembrane region" description="Helical" evidence="12">
    <location>
        <begin position="170"/>
        <end position="193"/>
    </location>
</feature>
<comment type="catalytic activity">
    <reaction evidence="1">
        <text>ATP + protein L-histidine = ADP + protein N-phospho-L-histidine.</text>
        <dbReference type="EC" id="2.7.13.3"/>
    </reaction>
</comment>
<dbReference type="PROSITE" id="PS50885">
    <property type="entry name" value="HAMP"/>
    <property type="match status" value="1"/>
</dbReference>
<keyword evidence="9" id="KW-0902">Two-component regulatory system</keyword>
<dbReference type="PANTHER" id="PTHR45436:SF5">
    <property type="entry name" value="SENSOR HISTIDINE KINASE TRCS"/>
    <property type="match status" value="1"/>
</dbReference>
<evidence type="ECO:0000259" key="14">
    <source>
        <dbReference type="PROSITE" id="PS50885"/>
    </source>
</evidence>
<evidence type="ECO:0000313" key="16">
    <source>
        <dbReference type="Proteomes" id="UP000542813"/>
    </source>
</evidence>
<feature type="transmembrane region" description="Helical" evidence="12">
    <location>
        <begin position="7"/>
        <end position="27"/>
    </location>
</feature>
<dbReference type="SUPFAM" id="SSF158472">
    <property type="entry name" value="HAMP domain-like"/>
    <property type="match status" value="1"/>
</dbReference>
<evidence type="ECO:0000256" key="1">
    <source>
        <dbReference type="ARBA" id="ARBA00000085"/>
    </source>
</evidence>
<comment type="subcellular location">
    <subcellularLocation>
        <location evidence="2">Cell membrane</location>
    </subcellularLocation>
</comment>
<evidence type="ECO:0000259" key="13">
    <source>
        <dbReference type="PROSITE" id="PS50109"/>
    </source>
</evidence>
<evidence type="ECO:0000256" key="3">
    <source>
        <dbReference type="ARBA" id="ARBA00012438"/>
    </source>
</evidence>
<keyword evidence="7 15" id="KW-0418">Kinase</keyword>
<dbReference type="InterPro" id="IPR004358">
    <property type="entry name" value="Sig_transdc_His_kin-like_C"/>
</dbReference>
<feature type="domain" description="HAMP" evidence="14">
    <location>
        <begin position="194"/>
        <end position="247"/>
    </location>
</feature>
<name>A0A7W9LPD2_9ACTN</name>
<evidence type="ECO:0000256" key="4">
    <source>
        <dbReference type="ARBA" id="ARBA00022553"/>
    </source>
</evidence>
<protein>
    <recommendedName>
        <fullName evidence="3">histidine kinase</fullName>
        <ecNumber evidence="3">2.7.13.3</ecNumber>
    </recommendedName>
</protein>
<evidence type="ECO:0000256" key="12">
    <source>
        <dbReference type="SAM" id="Phobius"/>
    </source>
</evidence>
<gene>
    <name evidence="15" type="ORF">HD601_005734</name>
</gene>
<dbReference type="AlphaFoldDB" id="A0A7W9LPD2"/>
<feature type="domain" description="Histidine kinase" evidence="13">
    <location>
        <begin position="255"/>
        <end position="456"/>
    </location>
</feature>
<keyword evidence="4" id="KW-0597">Phosphoprotein</keyword>
<dbReference type="EC" id="2.7.13.3" evidence="3"/>
<dbReference type="Pfam" id="PF02518">
    <property type="entry name" value="HATPase_c"/>
    <property type="match status" value="1"/>
</dbReference>
<dbReference type="InterPro" id="IPR003660">
    <property type="entry name" value="HAMP_dom"/>
</dbReference>
<dbReference type="InterPro" id="IPR003661">
    <property type="entry name" value="HisK_dim/P_dom"/>
</dbReference>
<evidence type="ECO:0000256" key="10">
    <source>
        <dbReference type="ARBA" id="ARBA00023136"/>
    </source>
</evidence>
<dbReference type="InterPro" id="IPR036097">
    <property type="entry name" value="HisK_dim/P_sf"/>
</dbReference>
<dbReference type="RefSeq" id="WP_184827703.1">
    <property type="nucleotide sequence ID" value="NZ_JACHMM010000001.1"/>
</dbReference>
<dbReference type="InterPro" id="IPR036890">
    <property type="entry name" value="HATPase_C_sf"/>
</dbReference>
<keyword evidence="5" id="KW-0808">Transferase</keyword>
<dbReference type="CDD" id="cd06225">
    <property type="entry name" value="HAMP"/>
    <property type="match status" value="1"/>
</dbReference>
<dbReference type="Proteomes" id="UP000542813">
    <property type="component" value="Unassembled WGS sequence"/>
</dbReference>
<dbReference type="CDD" id="cd00075">
    <property type="entry name" value="HATPase"/>
    <property type="match status" value="1"/>
</dbReference>
<evidence type="ECO:0000256" key="6">
    <source>
        <dbReference type="ARBA" id="ARBA00022692"/>
    </source>
</evidence>